<name>A0A073IUP5_9BACT</name>
<organism evidence="1 2">
    <name type="scientific">Synergistes jonesii</name>
    <dbReference type="NCBI Taxonomy" id="2754"/>
    <lineage>
        <taxon>Bacteria</taxon>
        <taxon>Thermotogati</taxon>
        <taxon>Synergistota</taxon>
        <taxon>Synergistia</taxon>
        <taxon>Synergistales</taxon>
        <taxon>Synergistaceae</taxon>
        <taxon>Synergistes</taxon>
    </lineage>
</organism>
<accession>A0A073IUP5</accession>
<dbReference type="eggNOG" id="COG1484">
    <property type="taxonomic scope" value="Bacteria"/>
</dbReference>
<evidence type="ECO:0000313" key="2">
    <source>
        <dbReference type="Proteomes" id="UP000027665"/>
    </source>
</evidence>
<dbReference type="Proteomes" id="UP000027665">
    <property type="component" value="Unassembled WGS sequence"/>
</dbReference>
<dbReference type="STRING" id="2754.EH55_12910"/>
<comment type="caution">
    <text evidence="1">The sequence shown here is derived from an EMBL/GenBank/DDBJ whole genome shotgun (WGS) entry which is preliminary data.</text>
</comment>
<proteinExistence type="predicted"/>
<dbReference type="SUPFAM" id="SSF52540">
    <property type="entry name" value="P-loop containing nucleoside triphosphate hydrolases"/>
    <property type="match status" value="1"/>
</dbReference>
<dbReference type="Gene3D" id="3.40.50.300">
    <property type="entry name" value="P-loop containing nucleotide triphosphate hydrolases"/>
    <property type="match status" value="1"/>
</dbReference>
<dbReference type="AlphaFoldDB" id="A0A073IUP5"/>
<keyword evidence="2" id="KW-1185">Reference proteome</keyword>
<dbReference type="EMBL" id="JMKI01000006">
    <property type="protein sequence ID" value="KEJ93196.1"/>
    <property type="molecule type" value="Genomic_DNA"/>
</dbReference>
<evidence type="ECO:0000313" key="1">
    <source>
        <dbReference type="EMBL" id="KEJ93196.1"/>
    </source>
</evidence>
<reference evidence="1 2" key="1">
    <citation type="submission" date="2014-04" db="EMBL/GenBank/DDBJ databases">
        <title>Draft Genome Sequence of Synergistes jonesii.</title>
        <authorList>
            <person name="Coil D.A."/>
            <person name="Eisen J.A."/>
            <person name="Holland-Moritz H.E."/>
        </authorList>
    </citation>
    <scope>NUCLEOTIDE SEQUENCE [LARGE SCALE GENOMIC DNA]</scope>
    <source>
        <strain evidence="1 2">78-1</strain>
    </source>
</reference>
<sequence>MQGHTNGLGAGLTETLSLFDRVMKAREWAAENVVECLDDCDEGARLAISPFGERIVVPCPLLSRECSRGRRFLAQGRAFAIASIPVEIPKRFRDTVGFARDTVALTGARLWNGRGFLYLYGGTGAGKSFAAAWRVYHDLQLQIEKDWSTPRKWPESVKLRAGWYSAFSVCLERQNLYAAEAAPMLILDDLGCEAQSPSNKSIINELVAVRYNEMRPTIITSNLNLQELEHIYGVRLYERVIQNGRTIDCGGYNMRLEGDSEE</sequence>
<protein>
    <submittedName>
        <fullName evidence="1">Uncharacterized protein</fullName>
    </submittedName>
</protein>
<dbReference type="InterPro" id="IPR027417">
    <property type="entry name" value="P-loop_NTPase"/>
</dbReference>
<gene>
    <name evidence="1" type="ORF">EH55_12910</name>
</gene>